<accession>A0A8H7QFS6</accession>
<dbReference type="OrthoDB" id="2252727at2759"/>
<dbReference type="Proteomes" id="UP000650833">
    <property type="component" value="Unassembled WGS sequence"/>
</dbReference>
<name>A0A8H7QFS6_9FUNG</name>
<dbReference type="EMBL" id="JAEPRC010000804">
    <property type="protein sequence ID" value="KAG2191622.1"/>
    <property type="molecule type" value="Genomic_DNA"/>
</dbReference>
<reference evidence="1" key="1">
    <citation type="submission" date="2020-12" db="EMBL/GenBank/DDBJ databases">
        <title>Metabolic potential, ecology and presence of endohyphal bacteria is reflected in genomic diversity of Mucoromycotina.</title>
        <authorList>
            <person name="Muszewska A."/>
            <person name="Okrasinska A."/>
            <person name="Steczkiewicz K."/>
            <person name="Drgas O."/>
            <person name="Orlowska M."/>
            <person name="Perlinska-Lenart U."/>
            <person name="Aleksandrzak-Piekarczyk T."/>
            <person name="Szatraj K."/>
            <person name="Zielenkiewicz U."/>
            <person name="Pilsyk S."/>
            <person name="Malc E."/>
            <person name="Mieczkowski P."/>
            <person name="Kruszewska J.S."/>
            <person name="Biernat P."/>
            <person name="Pawlowska J."/>
        </authorList>
    </citation>
    <scope>NUCLEOTIDE SEQUENCE</scope>
    <source>
        <strain evidence="1">CBS 226.32</strain>
    </source>
</reference>
<sequence>MLKNRQNQIPTNNNSSHSILTCLMDENSDSKSVTKMSKIKKQAHRLLRKKQETVKDAANKLHAQSRSFSYLQKIFTRQRRPSKSRSMSQLSIKSCKSITENTISSSLSFSSSSSSITSSTASKESAFSRFVNLFPIKGNNKSTLSSVNKPMLLSKKSLEFEALLEEFPSRTIKASLTPCTAA</sequence>
<evidence type="ECO:0000313" key="1">
    <source>
        <dbReference type="EMBL" id="KAG2191622.1"/>
    </source>
</evidence>
<organism evidence="1 2">
    <name type="scientific">Mucor plumbeus</name>
    <dbReference type="NCBI Taxonomy" id="97098"/>
    <lineage>
        <taxon>Eukaryota</taxon>
        <taxon>Fungi</taxon>
        <taxon>Fungi incertae sedis</taxon>
        <taxon>Mucoromycota</taxon>
        <taxon>Mucoromycotina</taxon>
        <taxon>Mucoromycetes</taxon>
        <taxon>Mucorales</taxon>
        <taxon>Mucorineae</taxon>
        <taxon>Mucoraceae</taxon>
        <taxon>Mucor</taxon>
    </lineage>
</organism>
<dbReference type="AlphaFoldDB" id="A0A8H7QFS6"/>
<protein>
    <submittedName>
        <fullName evidence="1">Uncharacterized protein</fullName>
    </submittedName>
</protein>
<evidence type="ECO:0000313" key="2">
    <source>
        <dbReference type="Proteomes" id="UP000650833"/>
    </source>
</evidence>
<comment type="caution">
    <text evidence="1">The sequence shown here is derived from an EMBL/GenBank/DDBJ whole genome shotgun (WGS) entry which is preliminary data.</text>
</comment>
<proteinExistence type="predicted"/>
<keyword evidence="2" id="KW-1185">Reference proteome</keyword>
<gene>
    <name evidence="1" type="ORF">INT46_011345</name>
</gene>